<feature type="transmembrane region" description="Helical" evidence="1">
    <location>
        <begin position="133"/>
        <end position="156"/>
    </location>
</feature>
<organism evidence="2 3">
    <name type="scientific">Myotis myotis</name>
    <name type="common">Greater mouse-eared bat</name>
    <name type="synonym">Vespertilio myotis</name>
    <dbReference type="NCBI Taxonomy" id="51298"/>
    <lineage>
        <taxon>Eukaryota</taxon>
        <taxon>Metazoa</taxon>
        <taxon>Chordata</taxon>
        <taxon>Craniata</taxon>
        <taxon>Vertebrata</taxon>
        <taxon>Euteleostomi</taxon>
        <taxon>Mammalia</taxon>
        <taxon>Eutheria</taxon>
        <taxon>Laurasiatheria</taxon>
        <taxon>Chiroptera</taxon>
        <taxon>Yangochiroptera</taxon>
        <taxon>Vespertilionidae</taxon>
        <taxon>Myotis</taxon>
    </lineage>
</organism>
<dbReference type="Proteomes" id="UP000527355">
    <property type="component" value="Unassembled WGS sequence"/>
</dbReference>
<dbReference type="PANTHER" id="PTHR34262">
    <property type="entry name" value="TRANSMEMBRANE PROTEIN 220"/>
    <property type="match status" value="1"/>
</dbReference>
<dbReference type="VEuPathDB" id="HostDB:GeneID_118672160"/>
<feature type="transmembrane region" description="Helical" evidence="1">
    <location>
        <begin position="16"/>
        <end position="35"/>
    </location>
</feature>
<evidence type="ECO:0000256" key="1">
    <source>
        <dbReference type="SAM" id="Phobius"/>
    </source>
</evidence>
<dbReference type="AlphaFoldDB" id="A0A7J7T9T5"/>
<sequence>MAPVQPMAPAAGWAPALWRACNALMAAFFALAALVQVNDPDAALWVVVYIIPAVLTLLVGLNPLVTGNVIWKSVSAVHVFFCVVWAASLAYHLMLQAQWNVLHEEEGRELSGLVIITAWMSLCHSTSKNPVGGRIQLVVATVIALFPFTAWLYIYINKEMRSSWPTHCKTVI</sequence>
<evidence type="ECO:0000313" key="2">
    <source>
        <dbReference type="EMBL" id="KAF6297177.1"/>
    </source>
</evidence>
<dbReference type="OrthoDB" id="9924288at2759"/>
<dbReference type="PANTHER" id="PTHR34262:SF1">
    <property type="entry name" value="TRANSMEMBRANE PROTEIN 220"/>
    <property type="match status" value="1"/>
</dbReference>
<feature type="transmembrane region" description="Helical" evidence="1">
    <location>
        <begin position="42"/>
        <end position="61"/>
    </location>
</feature>
<reference evidence="2 3" key="1">
    <citation type="journal article" date="2020" name="Nature">
        <title>Six reference-quality genomes reveal evolution of bat adaptations.</title>
        <authorList>
            <person name="Jebb D."/>
            <person name="Huang Z."/>
            <person name="Pippel M."/>
            <person name="Hughes G.M."/>
            <person name="Lavrichenko K."/>
            <person name="Devanna P."/>
            <person name="Winkler S."/>
            <person name="Jermiin L.S."/>
            <person name="Skirmuntt E.C."/>
            <person name="Katzourakis A."/>
            <person name="Burkitt-Gray L."/>
            <person name="Ray D.A."/>
            <person name="Sullivan K.A.M."/>
            <person name="Roscito J.G."/>
            <person name="Kirilenko B.M."/>
            <person name="Davalos L.M."/>
            <person name="Corthals A.P."/>
            <person name="Power M.L."/>
            <person name="Jones G."/>
            <person name="Ransome R.D."/>
            <person name="Dechmann D.K.N."/>
            <person name="Locatelli A.G."/>
            <person name="Puechmaille S.J."/>
            <person name="Fedrigo O."/>
            <person name="Jarvis E.D."/>
            <person name="Hiller M."/>
            <person name="Vernes S.C."/>
            <person name="Myers E.W."/>
            <person name="Teeling E.C."/>
        </authorList>
    </citation>
    <scope>NUCLEOTIDE SEQUENCE [LARGE SCALE GENOMIC DNA]</scope>
    <source>
        <strain evidence="2">MMyoMyo1</strain>
        <tissue evidence="2">Flight muscle</tissue>
    </source>
</reference>
<dbReference type="InterPro" id="IPR029377">
    <property type="entry name" value="TMEM220"/>
</dbReference>
<dbReference type="EMBL" id="JABWUV010000017">
    <property type="protein sequence ID" value="KAF6297177.1"/>
    <property type="molecule type" value="Genomic_DNA"/>
</dbReference>
<feature type="transmembrane region" description="Helical" evidence="1">
    <location>
        <begin position="73"/>
        <end position="95"/>
    </location>
</feature>
<comment type="caution">
    <text evidence="2">The sequence shown here is derived from an EMBL/GenBank/DDBJ whole genome shotgun (WGS) entry which is preliminary data.</text>
</comment>
<keyword evidence="1" id="KW-0472">Membrane</keyword>
<dbReference type="Pfam" id="PF15071">
    <property type="entry name" value="TMEM220"/>
    <property type="match status" value="1"/>
</dbReference>
<name>A0A7J7T9T5_MYOMY</name>
<keyword evidence="3" id="KW-1185">Reference proteome</keyword>
<evidence type="ECO:0000313" key="3">
    <source>
        <dbReference type="Proteomes" id="UP000527355"/>
    </source>
</evidence>
<protein>
    <submittedName>
        <fullName evidence="2">Transmembrane protein 220</fullName>
    </submittedName>
</protein>
<proteinExistence type="predicted"/>
<accession>A0A7J7T9T5</accession>
<keyword evidence="1 2" id="KW-0812">Transmembrane</keyword>
<gene>
    <name evidence="2" type="ORF">mMyoMyo1_019343</name>
</gene>
<keyword evidence="1" id="KW-1133">Transmembrane helix</keyword>